<sequence length="128" mass="13460">MKTSIHHLTDGQAQRGSIRAPRRDSVGGEAISGSSYGHVTCPVPRPTDGSTGALPTTTIDGGLLLSLLDGRRGTVKAEVDDDDNNDNDNSLPHGEPVIAPPPMRWMIRPSTWVPGQLAGLSLAAVGDW</sequence>
<dbReference type="AlphaFoldDB" id="A0AB34G8A7"/>
<gene>
    <name evidence="2" type="ORF">O9K51_01762</name>
</gene>
<protein>
    <submittedName>
        <fullName evidence="2">Uncharacterized protein</fullName>
    </submittedName>
</protein>
<feature type="region of interest" description="Disordered" evidence="1">
    <location>
        <begin position="1"/>
        <end position="52"/>
    </location>
</feature>
<comment type="caution">
    <text evidence="2">The sequence shown here is derived from an EMBL/GenBank/DDBJ whole genome shotgun (WGS) entry which is preliminary data.</text>
</comment>
<reference evidence="2" key="1">
    <citation type="submission" date="2023-01" db="EMBL/GenBank/DDBJ databases">
        <title>The growth and conidiation of Purpureocillium lavendulum are regulated by nitrogen source and histone H3K14 acetylation.</title>
        <authorList>
            <person name="Tang P."/>
            <person name="Han J."/>
            <person name="Zhang C."/>
            <person name="Tang P."/>
            <person name="Qi F."/>
            <person name="Zhang K."/>
            <person name="Liang L."/>
        </authorList>
    </citation>
    <scope>NUCLEOTIDE SEQUENCE</scope>
    <source>
        <strain evidence="2">YMF1.00683</strain>
    </source>
</reference>
<organism evidence="2 3">
    <name type="scientific">Purpureocillium lavendulum</name>
    <dbReference type="NCBI Taxonomy" id="1247861"/>
    <lineage>
        <taxon>Eukaryota</taxon>
        <taxon>Fungi</taxon>
        <taxon>Dikarya</taxon>
        <taxon>Ascomycota</taxon>
        <taxon>Pezizomycotina</taxon>
        <taxon>Sordariomycetes</taxon>
        <taxon>Hypocreomycetidae</taxon>
        <taxon>Hypocreales</taxon>
        <taxon>Ophiocordycipitaceae</taxon>
        <taxon>Purpureocillium</taxon>
    </lineage>
</organism>
<evidence type="ECO:0000313" key="2">
    <source>
        <dbReference type="EMBL" id="KAJ6446987.1"/>
    </source>
</evidence>
<keyword evidence="3" id="KW-1185">Reference proteome</keyword>
<dbReference type="EMBL" id="JAQHRD010000001">
    <property type="protein sequence ID" value="KAJ6446987.1"/>
    <property type="molecule type" value="Genomic_DNA"/>
</dbReference>
<evidence type="ECO:0000313" key="3">
    <source>
        <dbReference type="Proteomes" id="UP001163105"/>
    </source>
</evidence>
<proteinExistence type="predicted"/>
<dbReference type="Proteomes" id="UP001163105">
    <property type="component" value="Unassembled WGS sequence"/>
</dbReference>
<feature type="region of interest" description="Disordered" evidence="1">
    <location>
        <begin position="75"/>
        <end position="102"/>
    </location>
</feature>
<accession>A0AB34G8A7</accession>
<evidence type="ECO:0000256" key="1">
    <source>
        <dbReference type="SAM" id="MobiDB-lite"/>
    </source>
</evidence>
<name>A0AB34G8A7_9HYPO</name>